<dbReference type="AlphaFoldDB" id="A0A6A7AU60"/>
<dbReference type="EMBL" id="MU006331">
    <property type="protein sequence ID" value="KAF2846821.1"/>
    <property type="molecule type" value="Genomic_DNA"/>
</dbReference>
<sequence>MQYSKLRSRGLQSCSAQNTLASSKAATVSSASQFSPEYTPNANNSSQRIILSFYGRPPKDYLPGPPTIPVIKKIRLIPKHRLHLHFTNAPGVRLRRGFTPKFNKVSDLYTDKDAETTLLKRETKQWAKILGVDAKQG</sequence>
<proteinExistence type="predicted"/>
<dbReference type="Proteomes" id="UP000799423">
    <property type="component" value="Unassembled WGS sequence"/>
</dbReference>
<protein>
    <submittedName>
        <fullName evidence="1">Uncharacterized protein</fullName>
    </submittedName>
</protein>
<name>A0A6A7AU60_9PLEO</name>
<organism evidence="1 2">
    <name type="scientific">Plenodomus tracheiphilus IPT5</name>
    <dbReference type="NCBI Taxonomy" id="1408161"/>
    <lineage>
        <taxon>Eukaryota</taxon>
        <taxon>Fungi</taxon>
        <taxon>Dikarya</taxon>
        <taxon>Ascomycota</taxon>
        <taxon>Pezizomycotina</taxon>
        <taxon>Dothideomycetes</taxon>
        <taxon>Pleosporomycetidae</taxon>
        <taxon>Pleosporales</taxon>
        <taxon>Pleosporineae</taxon>
        <taxon>Leptosphaeriaceae</taxon>
        <taxon>Plenodomus</taxon>
    </lineage>
</organism>
<evidence type="ECO:0000313" key="2">
    <source>
        <dbReference type="Proteomes" id="UP000799423"/>
    </source>
</evidence>
<keyword evidence="2" id="KW-1185">Reference proteome</keyword>
<evidence type="ECO:0000313" key="1">
    <source>
        <dbReference type="EMBL" id="KAF2846821.1"/>
    </source>
</evidence>
<reference evidence="1" key="1">
    <citation type="submission" date="2020-01" db="EMBL/GenBank/DDBJ databases">
        <authorList>
            <consortium name="DOE Joint Genome Institute"/>
            <person name="Haridas S."/>
            <person name="Albert R."/>
            <person name="Binder M."/>
            <person name="Bloem J."/>
            <person name="Labutti K."/>
            <person name="Salamov A."/>
            <person name="Andreopoulos B."/>
            <person name="Baker S.E."/>
            <person name="Barry K."/>
            <person name="Bills G."/>
            <person name="Bluhm B.H."/>
            <person name="Cannon C."/>
            <person name="Castanera R."/>
            <person name="Culley D.E."/>
            <person name="Daum C."/>
            <person name="Ezra D."/>
            <person name="Gonzalez J.B."/>
            <person name="Henrissat B."/>
            <person name="Kuo A."/>
            <person name="Liang C."/>
            <person name="Lipzen A."/>
            <person name="Lutzoni F."/>
            <person name="Magnuson J."/>
            <person name="Mondo S."/>
            <person name="Nolan M."/>
            <person name="Ohm R."/>
            <person name="Pangilinan J."/>
            <person name="Park H.-J."/>
            <person name="Ramirez L."/>
            <person name="Alfaro M."/>
            <person name="Sun H."/>
            <person name="Tritt A."/>
            <person name="Yoshinaga Y."/>
            <person name="Zwiers L.-H."/>
            <person name="Turgeon B.G."/>
            <person name="Goodwin S.B."/>
            <person name="Spatafora J.W."/>
            <person name="Crous P.W."/>
            <person name="Grigoriev I.V."/>
        </authorList>
    </citation>
    <scope>NUCLEOTIDE SEQUENCE</scope>
    <source>
        <strain evidence="1">IPT5</strain>
    </source>
</reference>
<accession>A0A6A7AU60</accession>
<gene>
    <name evidence="1" type="ORF">T440DRAFT_482246</name>
</gene>